<gene>
    <name evidence="3" type="ORF">Vau01_106830</name>
</gene>
<accession>A0A8J3ZFI2</accession>
<keyword evidence="2" id="KW-1133">Transmembrane helix</keyword>
<name>A0A8J3ZFI2_9ACTN</name>
<protein>
    <recommendedName>
        <fullName evidence="5">GAF domain-containing protein</fullName>
    </recommendedName>
</protein>
<evidence type="ECO:0000313" key="3">
    <source>
        <dbReference type="EMBL" id="GIJ63167.1"/>
    </source>
</evidence>
<evidence type="ECO:0000256" key="2">
    <source>
        <dbReference type="SAM" id="Phobius"/>
    </source>
</evidence>
<evidence type="ECO:0000313" key="4">
    <source>
        <dbReference type="Proteomes" id="UP000612585"/>
    </source>
</evidence>
<evidence type="ECO:0008006" key="5">
    <source>
        <dbReference type="Google" id="ProtNLM"/>
    </source>
</evidence>
<keyword evidence="2" id="KW-0472">Membrane</keyword>
<proteinExistence type="predicted"/>
<feature type="transmembrane region" description="Helical" evidence="2">
    <location>
        <begin position="15"/>
        <end position="37"/>
    </location>
</feature>
<keyword evidence="2" id="KW-0812">Transmembrane</keyword>
<feature type="transmembrane region" description="Helical" evidence="2">
    <location>
        <begin position="44"/>
        <end position="65"/>
    </location>
</feature>
<dbReference type="AlphaFoldDB" id="A0A8J3ZFI2"/>
<reference evidence="3" key="1">
    <citation type="submission" date="2021-01" db="EMBL/GenBank/DDBJ databases">
        <title>Whole genome shotgun sequence of Virgisporangium aurantiacum NBRC 16421.</title>
        <authorList>
            <person name="Komaki H."/>
            <person name="Tamura T."/>
        </authorList>
    </citation>
    <scope>NUCLEOTIDE SEQUENCE</scope>
    <source>
        <strain evidence="3">NBRC 16421</strain>
    </source>
</reference>
<comment type="caution">
    <text evidence="3">The sequence shown here is derived from an EMBL/GenBank/DDBJ whole genome shotgun (WGS) entry which is preliminary data.</text>
</comment>
<dbReference type="RefSeq" id="WP_204009237.1">
    <property type="nucleotide sequence ID" value="NZ_BOPG01000089.1"/>
</dbReference>
<sequence>MAESALGDGSRRRRALAASVLILPTLAALFLIGAVFLRGSARTYSGLLGIAAILGATYVAVWSHLVLNEVAVILQGTVDRFDEVVDNVMPPLAALIAIPPGEKRNGEARRFVSLILALAHQQCGLNPFPRRTIRSVLYSLSPDGMALRRYDSEGFRGDPPRLSFTDSDDDPDRRVVQIARSDEALHEEDIDDQARSYRSRILTPVRTSARKYGILIVDSDIPMSLTSHDVRLLIFLARSLGVALAHLGGYATEFLGHNGAIGDEGVPGVPTQQKRDDTTGKVGSSND</sequence>
<keyword evidence="4" id="KW-1185">Reference proteome</keyword>
<evidence type="ECO:0000256" key="1">
    <source>
        <dbReference type="SAM" id="MobiDB-lite"/>
    </source>
</evidence>
<feature type="region of interest" description="Disordered" evidence="1">
    <location>
        <begin position="264"/>
        <end position="287"/>
    </location>
</feature>
<dbReference type="Proteomes" id="UP000612585">
    <property type="component" value="Unassembled WGS sequence"/>
</dbReference>
<organism evidence="3 4">
    <name type="scientific">Virgisporangium aurantiacum</name>
    <dbReference type="NCBI Taxonomy" id="175570"/>
    <lineage>
        <taxon>Bacteria</taxon>
        <taxon>Bacillati</taxon>
        <taxon>Actinomycetota</taxon>
        <taxon>Actinomycetes</taxon>
        <taxon>Micromonosporales</taxon>
        <taxon>Micromonosporaceae</taxon>
        <taxon>Virgisporangium</taxon>
    </lineage>
</organism>
<dbReference type="SUPFAM" id="SSF55781">
    <property type="entry name" value="GAF domain-like"/>
    <property type="match status" value="1"/>
</dbReference>
<dbReference type="EMBL" id="BOPG01000089">
    <property type="protein sequence ID" value="GIJ63167.1"/>
    <property type="molecule type" value="Genomic_DNA"/>
</dbReference>